<name>A0A1G5YNA0_9BACT</name>
<evidence type="ECO:0000313" key="3">
    <source>
        <dbReference type="Proteomes" id="UP000198756"/>
    </source>
</evidence>
<dbReference type="OrthoDB" id="9800461at2"/>
<dbReference type="AlphaFoldDB" id="A0A1G5YNA0"/>
<evidence type="ECO:0000259" key="1">
    <source>
        <dbReference type="Pfam" id="PF08818"/>
    </source>
</evidence>
<dbReference type="Pfam" id="PF08818">
    <property type="entry name" value="DUF1801"/>
    <property type="match status" value="1"/>
</dbReference>
<proteinExistence type="predicted"/>
<feature type="domain" description="YdhG-like" evidence="1">
    <location>
        <begin position="7"/>
        <end position="103"/>
    </location>
</feature>
<organism evidence="2 3">
    <name type="scientific">Algoriphagus alkaliphilus</name>
    <dbReference type="NCBI Taxonomy" id="279824"/>
    <lineage>
        <taxon>Bacteria</taxon>
        <taxon>Pseudomonadati</taxon>
        <taxon>Bacteroidota</taxon>
        <taxon>Cytophagia</taxon>
        <taxon>Cytophagales</taxon>
        <taxon>Cyclobacteriaceae</taxon>
        <taxon>Algoriphagus</taxon>
    </lineage>
</organism>
<sequence length="186" mass="21649">MNREELWTEEIQVLQTIIEKTGLEPASKWGTRVYTHRGKNVVGAIGFKNHFCLWFYNGVFLSDPLKVLINAQEGKTKAMRHWRFESLGEIDEGEISNYLREAIQNEEAGKVWKPEKSADLEIPSILQEKLEQEESLKLSFDALPPFKQKEYVEYLVTAKREATQYARIEKIIPMIKEGIGLNDKYR</sequence>
<dbReference type="InterPro" id="IPR014922">
    <property type="entry name" value="YdhG-like"/>
</dbReference>
<dbReference type="EMBL" id="FMXE01000018">
    <property type="protein sequence ID" value="SDA83457.1"/>
    <property type="molecule type" value="Genomic_DNA"/>
</dbReference>
<reference evidence="3" key="1">
    <citation type="submission" date="2016-10" db="EMBL/GenBank/DDBJ databases">
        <authorList>
            <person name="Varghese N."/>
            <person name="Submissions S."/>
        </authorList>
    </citation>
    <scope>NUCLEOTIDE SEQUENCE [LARGE SCALE GENOMIC DNA]</scope>
    <source>
        <strain evidence="3">DSM 22703</strain>
    </source>
</reference>
<keyword evidence="3" id="KW-1185">Reference proteome</keyword>
<dbReference type="Proteomes" id="UP000198756">
    <property type="component" value="Unassembled WGS sequence"/>
</dbReference>
<dbReference type="RefSeq" id="WP_092730719.1">
    <property type="nucleotide sequence ID" value="NZ_FMXE01000018.1"/>
</dbReference>
<gene>
    <name evidence="2" type="ORF">SAMN03080617_02653</name>
</gene>
<dbReference type="SUPFAM" id="SSF159888">
    <property type="entry name" value="YdhG-like"/>
    <property type="match status" value="1"/>
</dbReference>
<accession>A0A1G5YNA0</accession>
<dbReference type="Pfam" id="PF13376">
    <property type="entry name" value="OmdA"/>
    <property type="match status" value="1"/>
</dbReference>
<protein>
    <submittedName>
        <fullName evidence="2">Uncharacterized conserved protein YdeI, YjbR/CyaY-like superfamily, DUF1801 family</fullName>
    </submittedName>
</protein>
<evidence type="ECO:0000313" key="2">
    <source>
        <dbReference type="EMBL" id="SDA83457.1"/>
    </source>
</evidence>